<reference evidence="3 4" key="1">
    <citation type="journal article" date="2014" name="Genome Announc.">
        <title>Draft Genome Sequence of Xylella fastidiosa Pear Leaf Scorch Strain in Taiwan.</title>
        <authorList>
            <person name="Su C.C."/>
            <person name="Deng W.L."/>
            <person name="Jan F.J."/>
            <person name="Chang C.J."/>
            <person name="Huang H."/>
            <person name="Chen J."/>
        </authorList>
    </citation>
    <scope>NUCLEOTIDE SEQUENCE [LARGE SCALE GENOMIC DNA]</scope>
    <source>
        <strain evidence="3 4">PLS229</strain>
    </source>
</reference>
<organism evidence="3 4">
    <name type="scientific">Xylella taiwanensis</name>
    <dbReference type="NCBI Taxonomy" id="1444770"/>
    <lineage>
        <taxon>Bacteria</taxon>
        <taxon>Pseudomonadati</taxon>
        <taxon>Pseudomonadota</taxon>
        <taxon>Gammaproteobacteria</taxon>
        <taxon>Lysobacterales</taxon>
        <taxon>Lysobacteraceae</taxon>
        <taxon>Xylella</taxon>
    </lineage>
</organism>
<dbReference type="PATRIC" id="fig|1444770.3.peg.416"/>
<gene>
    <name evidence="3" type="ORF">AF72_01720</name>
</gene>
<dbReference type="CDD" id="cd06533">
    <property type="entry name" value="Glyco_transf_WecG_TagA"/>
    <property type="match status" value="1"/>
</dbReference>
<dbReference type="GO" id="GO:0016758">
    <property type="term" value="F:hexosyltransferase activity"/>
    <property type="evidence" value="ECO:0007669"/>
    <property type="project" value="TreeGrafter"/>
</dbReference>
<dbReference type="Pfam" id="PF03808">
    <property type="entry name" value="Glyco_tran_WecG"/>
    <property type="match status" value="1"/>
</dbReference>
<comment type="caution">
    <text evidence="3">The sequence shown here is derived from an EMBL/GenBank/DDBJ whole genome shotgun (WGS) entry which is preliminary data.</text>
</comment>
<dbReference type="PANTHER" id="PTHR34136">
    <property type="match status" value="1"/>
</dbReference>
<dbReference type="EMBL" id="JDSQ01000002">
    <property type="protein sequence ID" value="EWS79187.1"/>
    <property type="molecule type" value="Genomic_DNA"/>
</dbReference>
<dbReference type="Proteomes" id="UP000020406">
    <property type="component" value="Unassembled WGS sequence"/>
</dbReference>
<protein>
    <submittedName>
        <fullName evidence="3">GumM protein</fullName>
    </submittedName>
</protein>
<keyword evidence="1" id="KW-0328">Glycosyltransferase</keyword>
<dbReference type="InterPro" id="IPR004629">
    <property type="entry name" value="WecG_TagA_CpsF"/>
</dbReference>
<dbReference type="NCBIfam" id="TIGR00696">
    <property type="entry name" value="wecG_tagA_cpsF"/>
    <property type="match status" value="1"/>
</dbReference>
<dbReference type="PANTHER" id="PTHR34136:SF1">
    <property type="entry name" value="UDP-N-ACETYL-D-MANNOSAMINURONIC ACID TRANSFERASE"/>
    <property type="match status" value="1"/>
</dbReference>
<evidence type="ECO:0000313" key="4">
    <source>
        <dbReference type="Proteomes" id="UP000020406"/>
    </source>
</evidence>
<proteinExistence type="predicted"/>
<evidence type="ECO:0000256" key="2">
    <source>
        <dbReference type="ARBA" id="ARBA00022679"/>
    </source>
</evidence>
<accession>Z9JN63</accession>
<evidence type="ECO:0000256" key="1">
    <source>
        <dbReference type="ARBA" id="ARBA00022676"/>
    </source>
</evidence>
<dbReference type="OrthoDB" id="9808602at2"/>
<name>Z9JN63_9GAMM</name>
<evidence type="ECO:0000313" key="3">
    <source>
        <dbReference type="EMBL" id="EWS79187.1"/>
    </source>
</evidence>
<dbReference type="eggNOG" id="COG1922">
    <property type="taxonomic scope" value="Bacteria"/>
</dbReference>
<dbReference type="AlphaFoldDB" id="Z9JN63"/>
<keyword evidence="2" id="KW-0808">Transferase</keyword>
<sequence>MMISDISSDTPSIETTDSLLLGGFPVLSITPSAFVASLYRNLTEGRPQRVFFANTNFVVQCQSLRIRMYSERVCILNDGIGMDLAAWLIHGRRFVGNLNGTDLIPYLCKHTPRPLRFFLLGAKPGVADAAAQTLCRLGQLVVGTCDGYAQFAASGEHLVEFINASSADVLLVALGSPLQERWILDHDVQLHTPVVFAVGALFDFMSGSVQRAPLWVRRVHGEWLYRLLREPRRLFKRYSWDVFRFFHVCLLRGKRLN</sequence>
<dbReference type="STRING" id="1444770.AF72_01720"/>